<dbReference type="RefSeq" id="WP_207792340.1">
    <property type="nucleotide sequence ID" value="NZ_BMOX01000045.1"/>
</dbReference>
<gene>
    <name evidence="2" type="ORF">FHS79_002522</name>
</gene>
<keyword evidence="3" id="KW-1185">Reference proteome</keyword>
<evidence type="ECO:0000313" key="3">
    <source>
        <dbReference type="Proteomes" id="UP000538147"/>
    </source>
</evidence>
<proteinExistence type="predicted"/>
<dbReference type="EMBL" id="JACIIV010000018">
    <property type="protein sequence ID" value="MBB6228337.1"/>
    <property type="molecule type" value="Genomic_DNA"/>
</dbReference>
<protein>
    <submittedName>
        <fullName evidence="2">Uncharacterized protein</fullName>
    </submittedName>
</protein>
<dbReference type="AlphaFoldDB" id="A0A841L6V6"/>
<evidence type="ECO:0000313" key="2">
    <source>
        <dbReference type="EMBL" id="MBB6228337.1"/>
    </source>
</evidence>
<reference evidence="2 3" key="1">
    <citation type="submission" date="2020-08" db="EMBL/GenBank/DDBJ databases">
        <title>Genomic Encyclopedia of Type Strains, Phase IV (KMG-IV): sequencing the most valuable type-strain genomes for metagenomic binning, comparative biology and taxonomic classification.</title>
        <authorList>
            <person name="Goeker M."/>
        </authorList>
    </citation>
    <scope>NUCLEOTIDE SEQUENCE [LARGE SCALE GENOMIC DNA]</scope>
    <source>
        <strain evidence="2 3">DSM 102189</strain>
    </source>
</reference>
<name>A0A841L6V6_9SPHN</name>
<organism evidence="2 3">
    <name type="scientific">Polymorphobacter multimanifer</name>
    <dbReference type="NCBI Taxonomy" id="1070431"/>
    <lineage>
        <taxon>Bacteria</taxon>
        <taxon>Pseudomonadati</taxon>
        <taxon>Pseudomonadota</taxon>
        <taxon>Alphaproteobacteria</taxon>
        <taxon>Sphingomonadales</taxon>
        <taxon>Sphingosinicellaceae</taxon>
        <taxon>Polymorphobacter</taxon>
    </lineage>
</organism>
<dbReference type="Proteomes" id="UP000538147">
    <property type="component" value="Unassembled WGS sequence"/>
</dbReference>
<feature type="compositionally biased region" description="Basic and acidic residues" evidence="1">
    <location>
        <begin position="47"/>
        <end position="62"/>
    </location>
</feature>
<feature type="region of interest" description="Disordered" evidence="1">
    <location>
        <begin position="43"/>
        <end position="74"/>
    </location>
</feature>
<evidence type="ECO:0000256" key="1">
    <source>
        <dbReference type="SAM" id="MobiDB-lite"/>
    </source>
</evidence>
<sequence>MAEVSSTSDERTVNNAMRHGYRVLSDAEKQQMQALKDTGLAFWQPRAVDRQDEDRGSADVGRKAHHGLSGKDHR</sequence>
<comment type="caution">
    <text evidence="2">The sequence shown here is derived from an EMBL/GenBank/DDBJ whole genome shotgun (WGS) entry which is preliminary data.</text>
</comment>
<accession>A0A841L6V6</accession>